<organism evidence="4">
    <name type="scientific">uncultured Dysgonomonas sp</name>
    <dbReference type="NCBI Taxonomy" id="206096"/>
    <lineage>
        <taxon>Bacteria</taxon>
        <taxon>Pseudomonadati</taxon>
        <taxon>Bacteroidota</taxon>
        <taxon>Bacteroidia</taxon>
        <taxon>Bacteroidales</taxon>
        <taxon>Dysgonomonadaceae</taxon>
        <taxon>Dysgonomonas</taxon>
        <taxon>environmental samples</taxon>
    </lineage>
</organism>
<keyword evidence="1" id="KW-0175">Coiled coil</keyword>
<keyword evidence="2" id="KW-1133">Transmembrane helix</keyword>
<sequence>MLSMKRILSLVILLFCISAVFPKISQDTILISLYKLVEHKELYMTEKEEEISEIKKMLKTPNITPEQRYDINLKLYNEYKTYISDSAIYYARENTVIAEKLNNPAWAYESQLDLVSLYIVAGMYIEAIDILKSINNKNLSDWLLIKYYDCYKQLYNYYSNNNPYTRIYIEKSKLYRDSLLNVLDEKSNHYKIVYAEKLYDENKLLEARQILQDILNQTESDTHEKAVLAYALANIYKKEGSIGLQKHYYAISAICDIKNAIKENASMQALASALYETGEVERAYDCIKSSMEDAMFCNARLRTYEVSQIFPIIDSAYQENVNKQKSELQLFLILVSILSIFLIIAIIYVYRQMKRVARIRKELYHTNVKLNVLNADLQSTVNQLNSVNKELSDVNNELSEANQIKEAYIGHFLDLCSTYINKLEKYQNTLNKKAVEKKLDELYKILKSREMIDNELKELYENFDNIFLHLYPNFVEEFNSLLVRDGQFILKPNELLNVELRIFALIRLGITDSSKIASFLHYSANTIYSYRTRVRNKAAVPREEFESMVMKIGIIKKN</sequence>
<reference evidence="4" key="1">
    <citation type="submission" date="2016-04" db="EMBL/GenBank/DDBJ databases">
        <authorList>
            <person name="Evans L.H."/>
            <person name="Alamgir A."/>
            <person name="Owens N."/>
            <person name="Weber N.D."/>
            <person name="Virtaneva K."/>
            <person name="Barbian K."/>
            <person name="Babar A."/>
            <person name="Rosenke K."/>
        </authorList>
    </citation>
    <scope>NUCLEOTIDE SEQUENCE</scope>
    <source>
        <strain evidence="4">86-1</strain>
    </source>
</reference>
<protein>
    <recommendedName>
        <fullName evidence="3">DUF6377 domain-containing protein</fullName>
    </recommendedName>
</protein>
<gene>
    <name evidence="4" type="ORF">KL86DYS1_11953</name>
</gene>
<keyword evidence="2" id="KW-0812">Transmembrane</keyword>
<dbReference type="Pfam" id="PF19904">
    <property type="entry name" value="DUF6377"/>
    <property type="match status" value="1"/>
</dbReference>
<dbReference type="EMBL" id="FLUM01000001">
    <property type="protein sequence ID" value="SBV97601.1"/>
    <property type="molecule type" value="Genomic_DNA"/>
</dbReference>
<name>A0A212JDU8_9BACT</name>
<dbReference type="AlphaFoldDB" id="A0A212JDU8"/>
<dbReference type="InterPro" id="IPR045957">
    <property type="entry name" value="DUF6377"/>
</dbReference>
<proteinExistence type="predicted"/>
<evidence type="ECO:0000259" key="3">
    <source>
        <dbReference type="Pfam" id="PF19904"/>
    </source>
</evidence>
<keyword evidence="2" id="KW-0472">Membrane</keyword>
<feature type="coiled-coil region" evidence="1">
    <location>
        <begin position="370"/>
        <end position="404"/>
    </location>
</feature>
<evidence type="ECO:0000256" key="2">
    <source>
        <dbReference type="SAM" id="Phobius"/>
    </source>
</evidence>
<feature type="transmembrane region" description="Helical" evidence="2">
    <location>
        <begin position="328"/>
        <end position="350"/>
    </location>
</feature>
<evidence type="ECO:0000313" key="4">
    <source>
        <dbReference type="EMBL" id="SBV97601.1"/>
    </source>
</evidence>
<feature type="domain" description="DUF6377" evidence="3">
    <location>
        <begin position="256"/>
        <end position="517"/>
    </location>
</feature>
<accession>A0A212JDU8</accession>
<evidence type="ECO:0000256" key="1">
    <source>
        <dbReference type="SAM" id="Coils"/>
    </source>
</evidence>